<feature type="compositionally biased region" description="Basic and acidic residues" evidence="1">
    <location>
        <begin position="36"/>
        <end position="46"/>
    </location>
</feature>
<name>A0AAW2K1V5_9LAMI</name>
<protein>
    <submittedName>
        <fullName evidence="2">Uncharacterized protein</fullName>
    </submittedName>
</protein>
<organism evidence="2">
    <name type="scientific">Sesamum angustifolium</name>
    <dbReference type="NCBI Taxonomy" id="2727405"/>
    <lineage>
        <taxon>Eukaryota</taxon>
        <taxon>Viridiplantae</taxon>
        <taxon>Streptophyta</taxon>
        <taxon>Embryophyta</taxon>
        <taxon>Tracheophyta</taxon>
        <taxon>Spermatophyta</taxon>
        <taxon>Magnoliopsida</taxon>
        <taxon>eudicotyledons</taxon>
        <taxon>Gunneridae</taxon>
        <taxon>Pentapetalae</taxon>
        <taxon>asterids</taxon>
        <taxon>lamiids</taxon>
        <taxon>Lamiales</taxon>
        <taxon>Pedaliaceae</taxon>
        <taxon>Sesamum</taxon>
    </lineage>
</organism>
<sequence>MNTKSRAGNGNAGVGDLEGISEHIPQEEAQQLFGLNRDEVHRRPERAGGAGASSPSPYDPAHA</sequence>
<proteinExistence type="predicted"/>
<dbReference type="EMBL" id="JACGWK010000441">
    <property type="protein sequence ID" value="KAL0299890.1"/>
    <property type="molecule type" value="Genomic_DNA"/>
</dbReference>
<evidence type="ECO:0000256" key="1">
    <source>
        <dbReference type="SAM" id="MobiDB-lite"/>
    </source>
</evidence>
<reference evidence="2" key="2">
    <citation type="journal article" date="2024" name="Plant">
        <title>Genomic evolution and insights into agronomic trait innovations of Sesamum species.</title>
        <authorList>
            <person name="Miao H."/>
            <person name="Wang L."/>
            <person name="Qu L."/>
            <person name="Liu H."/>
            <person name="Sun Y."/>
            <person name="Le M."/>
            <person name="Wang Q."/>
            <person name="Wei S."/>
            <person name="Zheng Y."/>
            <person name="Lin W."/>
            <person name="Duan Y."/>
            <person name="Cao H."/>
            <person name="Xiong S."/>
            <person name="Wang X."/>
            <person name="Wei L."/>
            <person name="Li C."/>
            <person name="Ma Q."/>
            <person name="Ju M."/>
            <person name="Zhao R."/>
            <person name="Li G."/>
            <person name="Mu C."/>
            <person name="Tian Q."/>
            <person name="Mei H."/>
            <person name="Zhang T."/>
            <person name="Gao T."/>
            <person name="Zhang H."/>
        </authorList>
    </citation>
    <scope>NUCLEOTIDE SEQUENCE</scope>
    <source>
        <strain evidence="2">G01</strain>
    </source>
</reference>
<accession>A0AAW2K1V5</accession>
<reference evidence="2" key="1">
    <citation type="submission" date="2020-06" db="EMBL/GenBank/DDBJ databases">
        <authorList>
            <person name="Li T."/>
            <person name="Hu X."/>
            <person name="Zhang T."/>
            <person name="Song X."/>
            <person name="Zhang H."/>
            <person name="Dai N."/>
            <person name="Sheng W."/>
            <person name="Hou X."/>
            <person name="Wei L."/>
        </authorList>
    </citation>
    <scope>NUCLEOTIDE SEQUENCE</scope>
    <source>
        <strain evidence="2">G01</strain>
        <tissue evidence="2">Leaf</tissue>
    </source>
</reference>
<feature type="region of interest" description="Disordered" evidence="1">
    <location>
        <begin position="1"/>
        <end position="63"/>
    </location>
</feature>
<dbReference type="AlphaFoldDB" id="A0AAW2K1V5"/>
<gene>
    <name evidence="2" type="ORF">Sangu_3149600</name>
</gene>
<comment type="caution">
    <text evidence="2">The sequence shown here is derived from an EMBL/GenBank/DDBJ whole genome shotgun (WGS) entry which is preliminary data.</text>
</comment>
<evidence type="ECO:0000313" key="2">
    <source>
        <dbReference type="EMBL" id="KAL0299890.1"/>
    </source>
</evidence>